<organism evidence="3">
    <name type="scientific">termite gut metagenome</name>
    <dbReference type="NCBI Taxonomy" id="433724"/>
    <lineage>
        <taxon>unclassified sequences</taxon>
        <taxon>metagenomes</taxon>
        <taxon>organismal metagenomes</taxon>
    </lineage>
</organism>
<dbReference type="InterPro" id="IPR029058">
    <property type="entry name" value="AB_hydrolase_fold"/>
</dbReference>
<keyword evidence="1 3" id="KW-0378">Hydrolase</keyword>
<feature type="domain" description="Alpha/beta hydrolase fold-3" evidence="2">
    <location>
        <begin position="77"/>
        <end position="254"/>
    </location>
</feature>
<dbReference type="AlphaFoldDB" id="A0A5J4SPB0"/>
<reference evidence="3" key="1">
    <citation type="submission" date="2019-03" db="EMBL/GenBank/DDBJ databases">
        <title>Single cell metagenomics reveals metabolic interactions within the superorganism composed of flagellate Streblomastix strix and complex community of Bacteroidetes bacteria on its surface.</title>
        <authorList>
            <person name="Treitli S.C."/>
            <person name="Kolisko M."/>
            <person name="Husnik F."/>
            <person name="Keeling P."/>
            <person name="Hampl V."/>
        </authorList>
    </citation>
    <scope>NUCLEOTIDE SEQUENCE</scope>
    <source>
        <strain evidence="3">STM</strain>
    </source>
</reference>
<gene>
    <name evidence="3" type="ORF">EZS27_005318</name>
</gene>
<sequence>MNRIFYTLSLSLLYIVLTAQIPPTIIPLWPDVAPNNNGLTGEETQLENGRVGNVSHPTITVYHPDKPNGMAIIMCPGGGYFRLAINHEGHDIAKWFNALDITYIVLKYRMPNGHHEVPLSDAEQAIRIIRQHAEEWGVNPHKVGIMGASAGGHLASTLATHYSADTRPDFHILLYPAISMLNSTRSDLLGENPSEELKRIYSNELQVNTNTPSAFITFSTDDPLASNGILYYSALLKNHIPTALHAYPSGGHGWGFKDDFIYKRQWTEELEKWLRTLQF</sequence>
<dbReference type="EC" id="3.1.1.72" evidence="3"/>
<accession>A0A5J4SPB0</accession>
<evidence type="ECO:0000259" key="2">
    <source>
        <dbReference type="Pfam" id="PF07859"/>
    </source>
</evidence>
<dbReference type="GO" id="GO:0046555">
    <property type="term" value="F:acetylxylan esterase activity"/>
    <property type="evidence" value="ECO:0007669"/>
    <property type="project" value="UniProtKB-EC"/>
</dbReference>
<protein>
    <submittedName>
        <fullName evidence="3">Acetylxylan esterase</fullName>
        <ecNumber evidence="3">3.1.1.72</ecNumber>
    </submittedName>
</protein>
<comment type="caution">
    <text evidence="3">The sequence shown here is derived from an EMBL/GenBank/DDBJ whole genome shotgun (WGS) entry which is preliminary data.</text>
</comment>
<dbReference type="PANTHER" id="PTHR48081:SF6">
    <property type="entry name" value="PEPTIDASE S9 PROLYL OLIGOPEPTIDASE CATALYTIC DOMAIN-CONTAINING PROTEIN"/>
    <property type="match status" value="1"/>
</dbReference>
<name>A0A5J4SPB0_9ZZZZ</name>
<dbReference type="PANTHER" id="PTHR48081">
    <property type="entry name" value="AB HYDROLASE SUPERFAMILY PROTEIN C4A8.06C"/>
    <property type="match status" value="1"/>
</dbReference>
<dbReference type="InterPro" id="IPR013094">
    <property type="entry name" value="AB_hydrolase_3"/>
</dbReference>
<dbReference type="InterPro" id="IPR050300">
    <property type="entry name" value="GDXG_lipolytic_enzyme"/>
</dbReference>
<evidence type="ECO:0000256" key="1">
    <source>
        <dbReference type="ARBA" id="ARBA00022801"/>
    </source>
</evidence>
<proteinExistence type="predicted"/>
<evidence type="ECO:0000313" key="3">
    <source>
        <dbReference type="EMBL" id="KAA6347213.1"/>
    </source>
</evidence>
<dbReference type="Pfam" id="PF07859">
    <property type="entry name" value="Abhydrolase_3"/>
    <property type="match status" value="1"/>
</dbReference>
<dbReference type="Gene3D" id="3.40.50.1820">
    <property type="entry name" value="alpha/beta hydrolase"/>
    <property type="match status" value="1"/>
</dbReference>
<dbReference type="EMBL" id="SNRY01000103">
    <property type="protein sequence ID" value="KAA6347213.1"/>
    <property type="molecule type" value="Genomic_DNA"/>
</dbReference>
<dbReference type="SUPFAM" id="SSF53474">
    <property type="entry name" value="alpha/beta-Hydrolases"/>
    <property type="match status" value="1"/>
</dbReference>